<feature type="non-terminal residue" evidence="3">
    <location>
        <position position="120"/>
    </location>
</feature>
<evidence type="ECO:0000313" key="4">
    <source>
        <dbReference type="Proteomes" id="UP000219775"/>
    </source>
</evidence>
<dbReference type="PANTHER" id="PTHR32282">
    <property type="entry name" value="BINDING PROTEIN TRANSPEPTIDASE, PUTATIVE-RELATED"/>
    <property type="match status" value="1"/>
</dbReference>
<protein>
    <recommendedName>
        <fullName evidence="2">Glycosyl transferase family 51 domain-containing protein</fullName>
    </recommendedName>
</protein>
<evidence type="ECO:0000259" key="2">
    <source>
        <dbReference type="Pfam" id="PF00912"/>
    </source>
</evidence>
<dbReference type="Pfam" id="PF00912">
    <property type="entry name" value="Transgly"/>
    <property type="match status" value="1"/>
</dbReference>
<dbReference type="Gene3D" id="1.10.3810.10">
    <property type="entry name" value="Biosynthetic peptidoglycan transglycosylase-like"/>
    <property type="match status" value="1"/>
</dbReference>
<dbReference type="InterPro" id="IPR023346">
    <property type="entry name" value="Lysozyme-like_dom_sf"/>
</dbReference>
<name>A0A2A8BXC8_9BACI</name>
<dbReference type="Proteomes" id="UP000219775">
    <property type="component" value="Unassembled WGS sequence"/>
</dbReference>
<accession>A0A2A8BXC8</accession>
<proteinExistence type="predicted"/>
<evidence type="ECO:0000256" key="1">
    <source>
        <dbReference type="ARBA" id="ARBA00022679"/>
    </source>
</evidence>
<dbReference type="EMBL" id="NUDP01000171">
    <property type="protein sequence ID" value="PEM62407.1"/>
    <property type="molecule type" value="Genomic_DNA"/>
</dbReference>
<feature type="domain" description="Glycosyl transferase family 51" evidence="2">
    <location>
        <begin position="2"/>
        <end position="116"/>
    </location>
</feature>
<organism evidence="3 4">
    <name type="scientific">Bacillus pseudomycoides</name>
    <dbReference type="NCBI Taxonomy" id="64104"/>
    <lineage>
        <taxon>Bacteria</taxon>
        <taxon>Bacillati</taxon>
        <taxon>Bacillota</taxon>
        <taxon>Bacilli</taxon>
        <taxon>Bacillales</taxon>
        <taxon>Bacillaceae</taxon>
        <taxon>Bacillus</taxon>
        <taxon>Bacillus cereus group</taxon>
    </lineage>
</organism>
<dbReference type="PANTHER" id="PTHR32282:SF33">
    <property type="entry name" value="PEPTIDOGLYCAN GLYCOSYLTRANSFERASE"/>
    <property type="match status" value="1"/>
</dbReference>
<dbReference type="AlphaFoldDB" id="A0A2A8BXC8"/>
<dbReference type="InterPro" id="IPR001264">
    <property type="entry name" value="Glyco_trans_51"/>
</dbReference>
<dbReference type="GO" id="GO:0008955">
    <property type="term" value="F:peptidoglycan glycosyltransferase activity"/>
    <property type="evidence" value="ECO:0007669"/>
    <property type="project" value="TreeGrafter"/>
</dbReference>
<gene>
    <name evidence="3" type="ORF">CN613_27800</name>
</gene>
<comment type="caution">
    <text evidence="3">The sequence shown here is derived from an EMBL/GenBank/DDBJ whole genome shotgun (WGS) entry which is preliminary data.</text>
</comment>
<keyword evidence="1" id="KW-0808">Transferase</keyword>
<reference evidence="3 4" key="1">
    <citation type="submission" date="2017-09" db="EMBL/GenBank/DDBJ databases">
        <title>Large-scale bioinformatics analysis of Bacillus genomes uncovers conserved roles of natural products in bacterial physiology.</title>
        <authorList>
            <consortium name="Agbiome Team Llc"/>
            <person name="Bleich R.M."/>
            <person name="Grubbs K.J."/>
            <person name="Santa Maria K.C."/>
            <person name="Allen S.E."/>
            <person name="Farag S."/>
            <person name="Shank E.A."/>
            <person name="Bowers A."/>
        </authorList>
    </citation>
    <scope>NUCLEOTIDE SEQUENCE [LARGE SCALE GENOMIC DNA]</scope>
    <source>
        <strain evidence="3 4">AFS009893</strain>
    </source>
</reference>
<dbReference type="GO" id="GO:0009252">
    <property type="term" value="P:peptidoglycan biosynthetic process"/>
    <property type="evidence" value="ECO:0007669"/>
    <property type="project" value="TreeGrafter"/>
</dbReference>
<dbReference type="InterPro" id="IPR050396">
    <property type="entry name" value="Glycosyltr_51/Transpeptidase"/>
</dbReference>
<dbReference type="SUPFAM" id="SSF53955">
    <property type="entry name" value="Lysozyme-like"/>
    <property type="match status" value="1"/>
</dbReference>
<dbReference type="InterPro" id="IPR036950">
    <property type="entry name" value="PBP_transglycosylase"/>
</dbReference>
<evidence type="ECO:0000313" key="3">
    <source>
        <dbReference type="EMBL" id="PEM62407.1"/>
    </source>
</evidence>
<sequence>ESGGGSTLTMQLVRNIKMNQALELPTQEERLKAYNDAVEQTIPRKLEEMKLAIGLAKKYTHKEILTGYLNIAYFGDQTYGVQAAAQHYYNKSATDLTPAEAASILAIVQSPNTRNLSNPK</sequence>
<feature type="non-terminal residue" evidence="3">
    <location>
        <position position="1"/>
    </location>
</feature>
<dbReference type="GO" id="GO:0030288">
    <property type="term" value="C:outer membrane-bounded periplasmic space"/>
    <property type="evidence" value="ECO:0007669"/>
    <property type="project" value="TreeGrafter"/>
</dbReference>